<keyword evidence="2" id="KW-0342">GTP-binding</keyword>
<accession>A0ABY7EWP6</accession>
<dbReference type="InterPro" id="IPR006689">
    <property type="entry name" value="Small_GTPase_ARF/SAR"/>
</dbReference>
<dbReference type="Proteomes" id="UP001164746">
    <property type="component" value="Chromosome 9"/>
</dbReference>
<feature type="non-terminal residue" evidence="3">
    <location>
        <position position="325"/>
    </location>
</feature>
<dbReference type="InterPro" id="IPR024156">
    <property type="entry name" value="Small_GTPase_ARF"/>
</dbReference>
<evidence type="ECO:0000256" key="1">
    <source>
        <dbReference type="ARBA" id="ARBA00022741"/>
    </source>
</evidence>
<keyword evidence="4" id="KW-1185">Reference proteome</keyword>
<dbReference type="EMBL" id="CP111020">
    <property type="protein sequence ID" value="WAR14280.1"/>
    <property type="molecule type" value="Genomic_DNA"/>
</dbReference>
<dbReference type="Pfam" id="PF00025">
    <property type="entry name" value="Arf"/>
    <property type="match status" value="2"/>
</dbReference>
<dbReference type="CDD" id="cd00878">
    <property type="entry name" value="Arf_Arl"/>
    <property type="match status" value="1"/>
</dbReference>
<dbReference type="SMART" id="SM00178">
    <property type="entry name" value="SAR"/>
    <property type="match status" value="1"/>
</dbReference>
<dbReference type="PROSITE" id="PS51417">
    <property type="entry name" value="ARF"/>
    <property type="match status" value="1"/>
</dbReference>
<reference evidence="3" key="1">
    <citation type="submission" date="2022-11" db="EMBL/GenBank/DDBJ databases">
        <title>Centuries of genome instability and evolution in soft-shell clam transmissible cancer (bioRxiv).</title>
        <authorList>
            <person name="Hart S.F.M."/>
            <person name="Yonemitsu M.A."/>
            <person name="Giersch R.M."/>
            <person name="Beal B.F."/>
            <person name="Arriagada G."/>
            <person name="Davis B.W."/>
            <person name="Ostrander E.A."/>
            <person name="Goff S.P."/>
            <person name="Metzger M.J."/>
        </authorList>
    </citation>
    <scope>NUCLEOTIDE SEQUENCE</scope>
    <source>
        <strain evidence="3">MELC-2E11</strain>
        <tissue evidence="3">Siphon/mantle</tissue>
    </source>
</reference>
<evidence type="ECO:0000313" key="3">
    <source>
        <dbReference type="EMBL" id="WAR14280.1"/>
    </source>
</evidence>
<name>A0ABY7EWP6_MYAAR</name>
<dbReference type="SUPFAM" id="SSF52540">
    <property type="entry name" value="P-loop containing nucleoside triphosphate hydrolases"/>
    <property type="match status" value="2"/>
</dbReference>
<dbReference type="PRINTS" id="PR00328">
    <property type="entry name" value="SAR1GTPBP"/>
</dbReference>
<organism evidence="3 4">
    <name type="scientific">Mya arenaria</name>
    <name type="common">Soft-shell clam</name>
    <dbReference type="NCBI Taxonomy" id="6604"/>
    <lineage>
        <taxon>Eukaryota</taxon>
        <taxon>Metazoa</taxon>
        <taxon>Spiralia</taxon>
        <taxon>Lophotrochozoa</taxon>
        <taxon>Mollusca</taxon>
        <taxon>Bivalvia</taxon>
        <taxon>Autobranchia</taxon>
        <taxon>Heteroconchia</taxon>
        <taxon>Euheterodonta</taxon>
        <taxon>Imparidentia</taxon>
        <taxon>Neoheterodontei</taxon>
        <taxon>Myida</taxon>
        <taxon>Myoidea</taxon>
        <taxon>Myidae</taxon>
        <taxon>Mya</taxon>
    </lineage>
</organism>
<sequence>KQLNELMGLTPNTLPKVTDEMGNLWTRFKHKKVRILLLGLDGSGKTTLLYRLKLGEVMTTLPTLGFNVETLSYKNITFITYDIGGGAKVRNVIPHHFESRDTVVIVIDGSDSERLDELNRDIIKPALDSEDLADSIFLFLVNKHDLPNCLSAEEVAAKLNLKALKHSWHIGARDKMRPLFRHYYKGTDAVVMVIDGADSERLEELYCDVIKPALHAEELAHSIFLFLVNKRDLPECLSAEEISWKPAPFEETDLLTVWTGSHLIWAPLPDRVTGNSNLHRDPMTPFLMTSNEKVTSPVINRAYSAFRCFFIRPSVPPDTDSDDDD</sequence>
<evidence type="ECO:0000256" key="2">
    <source>
        <dbReference type="ARBA" id="ARBA00023134"/>
    </source>
</evidence>
<dbReference type="Gene3D" id="3.40.50.300">
    <property type="entry name" value="P-loop containing nucleotide triphosphate hydrolases"/>
    <property type="match status" value="2"/>
</dbReference>
<dbReference type="InterPro" id="IPR027417">
    <property type="entry name" value="P-loop_NTPase"/>
</dbReference>
<dbReference type="SMART" id="SM00177">
    <property type="entry name" value="ARF"/>
    <property type="match status" value="1"/>
</dbReference>
<keyword evidence="1" id="KW-0547">Nucleotide-binding</keyword>
<protein>
    <submittedName>
        <fullName evidence="3">ARF1-like protein</fullName>
    </submittedName>
</protein>
<gene>
    <name evidence="3" type="ORF">MAR_004385</name>
</gene>
<dbReference type="PANTHER" id="PTHR11711">
    <property type="entry name" value="ADP RIBOSYLATION FACTOR-RELATED"/>
    <property type="match status" value="1"/>
</dbReference>
<proteinExistence type="predicted"/>
<evidence type="ECO:0000313" key="4">
    <source>
        <dbReference type="Proteomes" id="UP001164746"/>
    </source>
</evidence>